<sequence length="39" mass="4471">MEIYYIEAGIFDRMLGCVESLSTRVDRLYEKNANKGVGE</sequence>
<protein>
    <submittedName>
        <fullName evidence="1">Uncharacterized protein</fullName>
    </submittedName>
</protein>
<name>A0A6N2WMB8_9BACE</name>
<dbReference type="EMBL" id="CACRTB010000036">
    <property type="protein sequence ID" value="VYT42411.1"/>
    <property type="molecule type" value="Genomic_DNA"/>
</dbReference>
<organism evidence="1">
    <name type="scientific">Bacteroides caccae</name>
    <dbReference type="NCBI Taxonomy" id="47678"/>
    <lineage>
        <taxon>Bacteria</taxon>
        <taxon>Pseudomonadati</taxon>
        <taxon>Bacteroidota</taxon>
        <taxon>Bacteroidia</taxon>
        <taxon>Bacteroidales</taxon>
        <taxon>Bacteroidaceae</taxon>
        <taxon>Bacteroides</taxon>
    </lineage>
</organism>
<accession>A0A6N2WMB8</accession>
<reference evidence="1" key="1">
    <citation type="submission" date="2019-11" db="EMBL/GenBank/DDBJ databases">
        <authorList>
            <person name="Feng L."/>
        </authorList>
    </citation>
    <scope>NUCLEOTIDE SEQUENCE</scope>
    <source>
        <strain evidence="1">BcaccaeLFYP20</strain>
    </source>
</reference>
<evidence type="ECO:0000313" key="1">
    <source>
        <dbReference type="EMBL" id="VYT42411.1"/>
    </source>
</evidence>
<proteinExistence type="predicted"/>
<gene>
    <name evidence="1" type="ORF">BCLFYP20_04010</name>
</gene>
<dbReference type="AlphaFoldDB" id="A0A6N2WMB8"/>